<dbReference type="OrthoDB" id="2098326at2759"/>
<feature type="domain" description="GST N-terminal" evidence="2">
    <location>
        <begin position="7"/>
        <end position="94"/>
    </location>
</feature>
<feature type="domain" description="GST C-terminal" evidence="3">
    <location>
        <begin position="110"/>
        <end position="250"/>
    </location>
</feature>
<gene>
    <name evidence="4" type="ORF">M011DRAFT_405932</name>
</gene>
<sequence length="255" mass="29324">MNPLQGTTKITLYWLEHSRAQRIAWLLSELHLDYDIRVFKRTASGTAPKELRDIHPLGKSPVVSVHAEGAEKPIVLAESGAIVEYLCEHFGRELVPRRYREGEEGMVGGETEEWLKYSYLMHYAEGSLMLPLVISFILSKIENAPLPFFIKPLLRMITNKINTTYIDRELRTHMQFLESYLSGDFLCGEKLTAADVQMLFPLEGAYKRVPLTEETYPKLHKYVRNMQMREAYKQAAEKVSRASGETYVAFSDSRN</sequence>
<dbReference type="Pfam" id="PF00043">
    <property type="entry name" value="GST_C"/>
    <property type="match status" value="1"/>
</dbReference>
<dbReference type="SFLD" id="SFLDG00358">
    <property type="entry name" value="Main_(cytGST)"/>
    <property type="match status" value="1"/>
</dbReference>
<proteinExistence type="inferred from homology"/>
<dbReference type="PANTHER" id="PTHR44051:SF9">
    <property type="entry name" value="GLUTATHIONE S-TRANSFERASE 1"/>
    <property type="match status" value="1"/>
</dbReference>
<dbReference type="PROSITE" id="PS50404">
    <property type="entry name" value="GST_NTER"/>
    <property type="match status" value="1"/>
</dbReference>
<keyword evidence="4" id="KW-0808">Transferase</keyword>
<dbReference type="Gene3D" id="3.40.30.10">
    <property type="entry name" value="Glutaredoxin"/>
    <property type="match status" value="1"/>
</dbReference>
<evidence type="ECO:0000313" key="5">
    <source>
        <dbReference type="Proteomes" id="UP000799440"/>
    </source>
</evidence>
<keyword evidence="5" id="KW-1185">Reference proteome</keyword>
<dbReference type="PROSITE" id="PS50405">
    <property type="entry name" value="GST_CTER"/>
    <property type="match status" value="1"/>
</dbReference>
<evidence type="ECO:0000313" key="4">
    <source>
        <dbReference type="EMBL" id="KAF2745759.1"/>
    </source>
</evidence>
<dbReference type="SUPFAM" id="SSF47616">
    <property type="entry name" value="GST C-terminal domain-like"/>
    <property type="match status" value="1"/>
</dbReference>
<evidence type="ECO:0000259" key="2">
    <source>
        <dbReference type="PROSITE" id="PS50404"/>
    </source>
</evidence>
<dbReference type="AlphaFoldDB" id="A0A6A6V7V3"/>
<protein>
    <submittedName>
        <fullName evidence="4">Glutathione transferase</fullName>
    </submittedName>
</protein>
<dbReference type="GO" id="GO:0016740">
    <property type="term" value="F:transferase activity"/>
    <property type="evidence" value="ECO:0007669"/>
    <property type="project" value="UniProtKB-KW"/>
</dbReference>
<comment type="similarity">
    <text evidence="1">Belongs to the GST superfamily.</text>
</comment>
<name>A0A6A6V7V3_9PLEO</name>
<dbReference type="InterPro" id="IPR040079">
    <property type="entry name" value="Glutathione_S-Trfase"/>
</dbReference>
<dbReference type="InterPro" id="IPR036282">
    <property type="entry name" value="Glutathione-S-Trfase_C_sf"/>
</dbReference>
<dbReference type="EMBL" id="MU006581">
    <property type="protein sequence ID" value="KAF2745759.1"/>
    <property type="molecule type" value="Genomic_DNA"/>
</dbReference>
<organism evidence="4 5">
    <name type="scientific">Sporormia fimetaria CBS 119925</name>
    <dbReference type="NCBI Taxonomy" id="1340428"/>
    <lineage>
        <taxon>Eukaryota</taxon>
        <taxon>Fungi</taxon>
        <taxon>Dikarya</taxon>
        <taxon>Ascomycota</taxon>
        <taxon>Pezizomycotina</taxon>
        <taxon>Dothideomycetes</taxon>
        <taxon>Pleosporomycetidae</taxon>
        <taxon>Pleosporales</taxon>
        <taxon>Sporormiaceae</taxon>
        <taxon>Sporormia</taxon>
    </lineage>
</organism>
<dbReference type="PANTHER" id="PTHR44051">
    <property type="entry name" value="GLUTATHIONE S-TRANSFERASE-RELATED"/>
    <property type="match status" value="1"/>
</dbReference>
<dbReference type="Pfam" id="PF13409">
    <property type="entry name" value="GST_N_2"/>
    <property type="match status" value="1"/>
</dbReference>
<dbReference type="SUPFAM" id="SSF52833">
    <property type="entry name" value="Thioredoxin-like"/>
    <property type="match status" value="1"/>
</dbReference>
<dbReference type="InterPro" id="IPR004046">
    <property type="entry name" value="GST_C"/>
</dbReference>
<dbReference type="CDD" id="cd03189">
    <property type="entry name" value="GST_C_GTT1_like"/>
    <property type="match status" value="1"/>
</dbReference>
<dbReference type="Proteomes" id="UP000799440">
    <property type="component" value="Unassembled WGS sequence"/>
</dbReference>
<dbReference type="InterPro" id="IPR036249">
    <property type="entry name" value="Thioredoxin-like_sf"/>
</dbReference>
<dbReference type="CDD" id="cd03046">
    <property type="entry name" value="GST_N_GTT1_like"/>
    <property type="match status" value="1"/>
</dbReference>
<dbReference type="InterPro" id="IPR004045">
    <property type="entry name" value="Glutathione_S-Trfase_N"/>
</dbReference>
<dbReference type="Gene3D" id="1.20.1050.10">
    <property type="match status" value="1"/>
</dbReference>
<dbReference type="InterPro" id="IPR010987">
    <property type="entry name" value="Glutathione-S-Trfase_C-like"/>
</dbReference>
<accession>A0A6A6V7V3</accession>
<reference evidence="4" key="1">
    <citation type="journal article" date="2020" name="Stud. Mycol.">
        <title>101 Dothideomycetes genomes: a test case for predicting lifestyles and emergence of pathogens.</title>
        <authorList>
            <person name="Haridas S."/>
            <person name="Albert R."/>
            <person name="Binder M."/>
            <person name="Bloem J."/>
            <person name="Labutti K."/>
            <person name="Salamov A."/>
            <person name="Andreopoulos B."/>
            <person name="Baker S."/>
            <person name="Barry K."/>
            <person name="Bills G."/>
            <person name="Bluhm B."/>
            <person name="Cannon C."/>
            <person name="Castanera R."/>
            <person name="Culley D."/>
            <person name="Daum C."/>
            <person name="Ezra D."/>
            <person name="Gonzalez J."/>
            <person name="Henrissat B."/>
            <person name="Kuo A."/>
            <person name="Liang C."/>
            <person name="Lipzen A."/>
            <person name="Lutzoni F."/>
            <person name="Magnuson J."/>
            <person name="Mondo S."/>
            <person name="Nolan M."/>
            <person name="Ohm R."/>
            <person name="Pangilinan J."/>
            <person name="Park H.-J."/>
            <person name="Ramirez L."/>
            <person name="Alfaro M."/>
            <person name="Sun H."/>
            <person name="Tritt A."/>
            <person name="Yoshinaga Y."/>
            <person name="Zwiers L.-H."/>
            <person name="Turgeon B."/>
            <person name="Goodwin S."/>
            <person name="Spatafora J."/>
            <person name="Crous P."/>
            <person name="Grigoriev I."/>
        </authorList>
    </citation>
    <scope>NUCLEOTIDE SEQUENCE</scope>
    <source>
        <strain evidence="4">CBS 119925</strain>
    </source>
</reference>
<evidence type="ECO:0000256" key="1">
    <source>
        <dbReference type="ARBA" id="ARBA00007409"/>
    </source>
</evidence>
<dbReference type="SFLD" id="SFLDS00019">
    <property type="entry name" value="Glutathione_Transferase_(cytos"/>
    <property type="match status" value="1"/>
</dbReference>
<evidence type="ECO:0000259" key="3">
    <source>
        <dbReference type="PROSITE" id="PS50405"/>
    </source>
</evidence>